<proteinExistence type="predicted"/>
<reference evidence="2" key="1">
    <citation type="submission" date="2016-11" db="EMBL/GenBank/DDBJ databases">
        <authorList>
            <person name="Jaros S."/>
            <person name="Januszkiewicz K."/>
            <person name="Wedrychowicz H."/>
        </authorList>
    </citation>
    <scope>NUCLEOTIDE SEQUENCE [LARGE SCALE GENOMIC DNA]</scope>
    <source>
        <strain evidence="2">DSM 4029</strain>
    </source>
</reference>
<dbReference type="EMBL" id="FQVY01000004">
    <property type="protein sequence ID" value="SHG47713.1"/>
    <property type="molecule type" value="Genomic_DNA"/>
</dbReference>
<protein>
    <submittedName>
        <fullName evidence="1">Uncharacterized protein</fullName>
    </submittedName>
</protein>
<dbReference type="AlphaFoldDB" id="A0AAQ1RX15"/>
<dbReference type="Proteomes" id="UP000184089">
    <property type="component" value="Unassembled WGS sequence"/>
</dbReference>
<organism evidence="1 2">
    <name type="scientific">Bittarella massiliensis</name>
    <name type="common">ex Durand et al. 2017</name>
    <dbReference type="NCBI Taxonomy" id="1720313"/>
    <lineage>
        <taxon>Bacteria</taxon>
        <taxon>Bacillati</taxon>
        <taxon>Bacillota</taxon>
        <taxon>Clostridia</taxon>
        <taxon>Eubacteriales</taxon>
        <taxon>Oscillospiraceae</taxon>
        <taxon>Bittarella (ex Durand et al. 2017)</taxon>
    </lineage>
</organism>
<name>A0AAQ1RX15_9FIRM</name>
<comment type="caution">
    <text evidence="1">The sequence shown here is derived from an EMBL/GenBank/DDBJ whole genome shotgun (WGS) entry which is preliminary data.</text>
</comment>
<gene>
    <name evidence="1" type="ORF">SAMN05444424_2506</name>
</gene>
<evidence type="ECO:0000313" key="1">
    <source>
        <dbReference type="EMBL" id="SHG47713.1"/>
    </source>
</evidence>
<sequence length="29" mass="3434">MGCYKFYIALSVFVFQLYRVQTDSTILQV</sequence>
<evidence type="ECO:0000313" key="2">
    <source>
        <dbReference type="Proteomes" id="UP000184089"/>
    </source>
</evidence>
<accession>A0AAQ1RX15</accession>